<comment type="caution">
    <text evidence="2">The sequence shown here is derived from an EMBL/GenBank/DDBJ whole genome shotgun (WGS) entry which is preliminary data.</text>
</comment>
<protein>
    <submittedName>
        <fullName evidence="2">Uncharacterized protein</fullName>
    </submittedName>
</protein>
<accession>A0AAW4PYT2</accession>
<name>A0AAW4PYT2_9EURY</name>
<evidence type="ECO:0000256" key="1">
    <source>
        <dbReference type="SAM" id="MobiDB-lite"/>
    </source>
</evidence>
<keyword evidence="3" id="KW-1185">Reference proteome</keyword>
<evidence type="ECO:0000313" key="3">
    <source>
        <dbReference type="Proteomes" id="UP001430377"/>
    </source>
</evidence>
<gene>
    <name evidence="2" type="ORF">EGH21_20635</name>
</gene>
<proteinExistence type="predicted"/>
<sequence>MVRESDLAEAAAEADDLPDPRDVVGEHEEIPITDIFDETFVQEHTDFENFDEMVVASPSDADSAAELALVPDGTWDEFVAETTTFEDEEAMVFAARDHWVETQLGL</sequence>
<dbReference type="RefSeq" id="WP_220620303.1">
    <property type="nucleotide sequence ID" value="NZ_RKLR01000014.1"/>
</dbReference>
<dbReference type="AlphaFoldDB" id="A0AAW4PYT2"/>
<reference evidence="2 3" key="1">
    <citation type="submission" date="2021-06" db="EMBL/GenBank/DDBJ databases">
        <title>Halomicroarcula sp. a new haloarchaeum isolated from saline soil.</title>
        <authorList>
            <person name="Duran-Viseras A."/>
            <person name="Sanchez-Porro C."/>
            <person name="Ventosa A."/>
        </authorList>
    </citation>
    <scope>NUCLEOTIDE SEQUENCE [LARGE SCALE GENOMIC DNA]</scope>
    <source>
        <strain evidence="2 3">F13</strain>
    </source>
</reference>
<evidence type="ECO:0000313" key="2">
    <source>
        <dbReference type="EMBL" id="MBX0325437.1"/>
    </source>
</evidence>
<dbReference type="Proteomes" id="UP001430377">
    <property type="component" value="Unassembled WGS sequence"/>
</dbReference>
<feature type="region of interest" description="Disordered" evidence="1">
    <location>
        <begin position="1"/>
        <end position="23"/>
    </location>
</feature>
<dbReference type="EMBL" id="RKLR01000014">
    <property type="protein sequence ID" value="MBX0325437.1"/>
    <property type="molecule type" value="Genomic_DNA"/>
</dbReference>
<organism evidence="2 3">
    <name type="scientific">Haloarcula rubra</name>
    <dbReference type="NCBI Taxonomy" id="2487747"/>
    <lineage>
        <taxon>Archaea</taxon>
        <taxon>Methanobacteriati</taxon>
        <taxon>Methanobacteriota</taxon>
        <taxon>Stenosarchaea group</taxon>
        <taxon>Halobacteria</taxon>
        <taxon>Halobacteriales</taxon>
        <taxon>Haloarculaceae</taxon>
        <taxon>Haloarcula</taxon>
    </lineage>
</organism>